<reference evidence="2 3" key="1">
    <citation type="submission" date="2022-01" db="EMBL/GenBank/DDBJ databases">
        <title>A chromosomal length assembly of Cordylochernes scorpioides.</title>
        <authorList>
            <person name="Zeh D."/>
            <person name="Zeh J."/>
        </authorList>
    </citation>
    <scope>NUCLEOTIDE SEQUENCE [LARGE SCALE GENOMIC DNA]</scope>
    <source>
        <strain evidence="2">IN4F17</strain>
        <tissue evidence="2">Whole Body</tissue>
    </source>
</reference>
<evidence type="ECO:0000313" key="3">
    <source>
        <dbReference type="Proteomes" id="UP001235939"/>
    </source>
</evidence>
<dbReference type="Proteomes" id="UP001235939">
    <property type="component" value="Chromosome 02"/>
</dbReference>
<proteinExistence type="predicted"/>
<evidence type="ECO:0000256" key="1">
    <source>
        <dbReference type="SAM" id="MobiDB-lite"/>
    </source>
</evidence>
<feature type="region of interest" description="Disordered" evidence="1">
    <location>
        <begin position="43"/>
        <end position="68"/>
    </location>
</feature>
<sequence>MATFRQTLQRYRKKTQLAPHCQDEDQTVDHLLFTFLPNLPIPKIPDSHSPSTRGTGYDNHGGKSNCFY</sequence>
<keyword evidence="3" id="KW-1185">Reference proteome</keyword>
<dbReference type="EMBL" id="CP092864">
    <property type="protein sequence ID" value="UYV62659.1"/>
    <property type="molecule type" value="Genomic_DNA"/>
</dbReference>
<name>A0ABY6K1H8_9ARAC</name>
<accession>A0ABY6K1H8</accession>
<gene>
    <name evidence="2" type="ORF">LAZ67_2001444</name>
</gene>
<evidence type="ECO:0000313" key="2">
    <source>
        <dbReference type="EMBL" id="UYV62659.1"/>
    </source>
</evidence>
<organism evidence="2 3">
    <name type="scientific">Cordylochernes scorpioides</name>
    <dbReference type="NCBI Taxonomy" id="51811"/>
    <lineage>
        <taxon>Eukaryota</taxon>
        <taxon>Metazoa</taxon>
        <taxon>Ecdysozoa</taxon>
        <taxon>Arthropoda</taxon>
        <taxon>Chelicerata</taxon>
        <taxon>Arachnida</taxon>
        <taxon>Pseudoscorpiones</taxon>
        <taxon>Cheliferoidea</taxon>
        <taxon>Chernetidae</taxon>
        <taxon>Cordylochernes</taxon>
    </lineage>
</organism>
<protein>
    <submittedName>
        <fullName evidence="2">Uncharacterized protein</fullName>
    </submittedName>
</protein>